<gene>
    <name evidence="1" type="ordered locus">Adeh_1251</name>
</gene>
<dbReference type="HOGENOM" id="CLU_033811_1_0_7"/>
<proteinExistence type="predicted"/>
<sequence>MAKEEKALAPEELARARAALAAAQGKRRLDLVLEARDPQALVRALPADELYFTIRDVGLGDAALLVQLASPEQFKTFLDLDAWRGGAFEPRRALPWLRIARAGAHLDPKAAARWARKLDALDREVLYLVLRDALRLHDLEEDPDPELVSDRFMRTPEGRFVIEFEVEGTEYLAVRGLLDDLYARDAFQATRLLSAIRSELPSELEETALRWRTGRLADLGFPSLEEALSWFAQPPRAPAHPAGPPPARPPGFLLARLGAGSPLDAAAAALPAGERDVLEREIVAAANAVLVADAVDPSDLDAVRGAFAAARAMLELGLARLAGADPDRAAQVLAETPVKRLFQEGFGRVLELKWRAERLLAGGGAGTRAAPLLDAPLGEAVAALAAKRPRYFPGLEAPRDEWGTLSAGGHEPRRFLAAAELDRTVAALGLAEGLAGLAQALGLAGGNAEGPLAPRLSTLYLTALANERLGRAFRPDPLARAELPAAARALAAIDDPRLASGGEAGALLLELARAGAAELAPLAEGGAARPEHLSAVLVRDPS</sequence>
<dbReference type="InterPro" id="IPR045750">
    <property type="entry name" value="DUF6178"/>
</dbReference>
<dbReference type="RefSeq" id="WP_011420308.1">
    <property type="nucleotide sequence ID" value="NC_007760.1"/>
</dbReference>
<dbReference type="eggNOG" id="ENOG5030WK3">
    <property type="taxonomic scope" value="Bacteria"/>
</dbReference>
<dbReference type="AlphaFoldDB" id="Q2IQE6"/>
<reference evidence="1" key="1">
    <citation type="submission" date="2006-01" db="EMBL/GenBank/DDBJ databases">
        <title>Complete sequence of Anaeromyxobacter dehalogenans 2CP-C.</title>
        <authorList>
            <consortium name="US DOE Joint Genome Institute"/>
            <person name="Copeland A."/>
            <person name="Lucas S."/>
            <person name="Lapidus A."/>
            <person name="Barry K."/>
            <person name="Detter J.C."/>
            <person name="Glavina T."/>
            <person name="Hammon N."/>
            <person name="Israni S."/>
            <person name="Pitluck S."/>
            <person name="Brettin T."/>
            <person name="Bruce D."/>
            <person name="Han C."/>
            <person name="Tapia R."/>
            <person name="Gilna P."/>
            <person name="Kiss H."/>
            <person name="Schmutz J."/>
            <person name="Larimer F."/>
            <person name="Land M."/>
            <person name="Kyrpides N."/>
            <person name="Anderson I."/>
            <person name="Sanford R.A."/>
            <person name="Ritalahti K.M."/>
            <person name="Thomas H.S."/>
            <person name="Kirby J.R."/>
            <person name="Zhulin I.B."/>
            <person name="Loeffler F.E."/>
            <person name="Richardson P."/>
        </authorList>
    </citation>
    <scope>NUCLEOTIDE SEQUENCE</scope>
    <source>
        <strain evidence="1">2CP-C</strain>
    </source>
</reference>
<dbReference type="EMBL" id="CP000251">
    <property type="protein sequence ID" value="ABC81025.1"/>
    <property type="molecule type" value="Genomic_DNA"/>
</dbReference>
<protein>
    <submittedName>
        <fullName evidence="1">Uncharacterized protein</fullName>
    </submittedName>
</protein>
<dbReference type="STRING" id="290397.Adeh_1251"/>
<dbReference type="KEGG" id="ade:Adeh_1251"/>
<name>Q2IQE6_ANADE</name>
<accession>Q2IQE6</accession>
<evidence type="ECO:0000313" key="1">
    <source>
        <dbReference type="EMBL" id="ABC81025.1"/>
    </source>
</evidence>
<organism evidence="1 2">
    <name type="scientific">Anaeromyxobacter dehalogenans (strain 2CP-C)</name>
    <dbReference type="NCBI Taxonomy" id="290397"/>
    <lineage>
        <taxon>Bacteria</taxon>
        <taxon>Pseudomonadati</taxon>
        <taxon>Myxococcota</taxon>
        <taxon>Myxococcia</taxon>
        <taxon>Myxococcales</taxon>
        <taxon>Cystobacterineae</taxon>
        <taxon>Anaeromyxobacteraceae</taxon>
        <taxon>Anaeromyxobacter</taxon>
    </lineage>
</organism>
<dbReference type="Pfam" id="PF19676">
    <property type="entry name" value="DUF6178"/>
    <property type="match status" value="1"/>
</dbReference>
<evidence type="ECO:0000313" key="2">
    <source>
        <dbReference type="Proteomes" id="UP000001935"/>
    </source>
</evidence>
<dbReference type="OrthoDB" id="5479105at2"/>
<dbReference type="Proteomes" id="UP000001935">
    <property type="component" value="Chromosome"/>
</dbReference>